<dbReference type="AlphaFoldDB" id="A0A256VIX3"/>
<proteinExistence type="predicted"/>
<dbReference type="InterPro" id="IPR038666">
    <property type="entry name" value="SSP1_head-tail_sf"/>
</dbReference>
<dbReference type="Pfam" id="PF05521">
    <property type="entry name" value="Phage_HCP"/>
    <property type="match status" value="1"/>
</dbReference>
<name>A0A256VIX3_LIMRT</name>
<accession>A0A256VIX3</accession>
<protein>
    <submittedName>
        <fullName evidence="1">Head-tail adaptor protein</fullName>
    </submittedName>
</protein>
<dbReference type="EMBL" id="NGQC01000030">
    <property type="protein sequence ID" value="OYT03686.1"/>
    <property type="molecule type" value="Genomic_DNA"/>
</dbReference>
<evidence type="ECO:0000313" key="2">
    <source>
        <dbReference type="Proteomes" id="UP000216122"/>
    </source>
</evidence>
<gene>
    <name evidence="1" type="ORF">CBG21_04775</name>
</gene>
<reference evidence="2" key="1">
    <citation type="submission" date="2017-05" db="EMBL/GenBank/DDBJ databases">
        <authorList>
            <person name="Lin X.B."/>
            <person name="Stothard P."/>
            <person name="Tasseva G."/>
            <person name="Walter J."/>
        </authorList>
    </citation>
    <scope>NUCLEOTIDE SEQUENCE [LARGE SCALE GENOMIC DNA]</scope>
    <source>
        <strain evidence="2">103v</strain>
    </source>
</reference>
<dbReference type="NCBIfam" id="TIGR01563">
    <property type="entry name" value="gp16_SPP1"/>
    <property type="match status" value="1"/>
</dbReference>
<dbReference type="RefSeq" id="WP_094504681.1">
    <property type="nucleotide sequence ID" value="NZ_NGPH01000030.1"/>
</dbReference>
<dbReference type="InterPro" id="IPR008767">
    <property type="entry name" value="Phage_SPP1_head-tail_adaptor"/>
</dbReference>
<comment type="caution">
    <text evidence="1">The sequence shown here is derived from an EMBL/GenBank/DDBJ whole genome shotgun (WGS) entry which is preliminary data.</text>
</comment>
<dbReference type="Gene3D" id="2.40.10.270">
    <property type="entry name" value="Bacteriophage SPP1 head-tail adaptor protein"/>
    <property type="match status" value="1"/>
</dbReference>
<evidence type="ECO:0000313" key="1">
    <source>
        <dbReference type="EMBL" id="OYT03686.1"/>
    </source>
</evidence>
<organism evidence="1 2">
    <name type="scientific">Limosilactobacillus reuteri</name>
    <name type="common">Lactobacillus reuteri</name>
    <dbReference type="NCBI Taxonomy" id="1598"/>
    <lineage>
        <taxon>Bacteria</taxon>
        <taxon>Bacillati</taxon>
        <taxon>Bacillota</taxon>
        <taxon>Bacilli</taxon>
        <taxon>Lactobacillales</taxon>
        <taxon>Lactobacillaceae</taxon>
        <taxon>Limosilactobacillus</taxon>
    </lineage>
</organism>
<dbReference type="Proteomes" id="UP000216122">
    <property type="component" value="Unassembled WGS sequence"/>
</dbReference>
<reference evidence="1 2" key="2">
    <citation type="submission" date="2017-09" db="EMBL/GenBank/DDBJ databases">
        <title>Tripartite evolution among Lactobacillus johnsonii, Lactobacillus taiwanensis, Lactobacillus reuteri and their rodent host.</title>
        <authorList>
            <person name="Wang T."/>
            <person name="Knowles S."/>
            <person name="Cheng C."/>
        </authorList>
    </citation>
    <scope>NUCLEOTIDE SEQUENCE [LARGE SCALE GENOMIC DNA]</scope>
    <source>
        <strain evidence="1 2">103v</strain>
    </source>
</reference>
<sequence length="118" mass="13355">MVKNVNVARMRYRLEFGIDEPTGKKNPNTGKSIKGFNPHFTRYAGLWTLSANQAITLAGAHIKEAVVFFVRHDLKITSNYKIRKGDEIFIIDNISYDDGLSTDGFDLITCHREVIDHG</sequence>